<sequence>MRSLFWLCAAAMTGLALAPQAQAQANRFDGTWSVEVVTEQGACDRAYRYPVIVQNGQARYGGPESFNVSGQVRPNGSVSASISRGQDRANVRGQLSGNTGRGTWTTSGGRVCSGTWNAEKRG</sequence>
<dbReference type="Proteomes" id="UP000818323">
    <property type="component" value="Unassembled WGS sequence"/>
</dbReference>
<evidence type="ECO:0000256" key="2">
    <source>
        <dbReference type="SAM" id="SignalP"/>
    </source>
</evidence>
<evidence type="ECO:0000313" key="3">
    <source>
        <dbReference type="EMBL" id="NBJ26289.1"/>
    </source>
</evidence>
<dbReference type="RefSeq" id="WP_161723125.1">
    <property type="nucleotide sequence ID" value="NZ_JAAAXI010000007.1"/>
</dbReference>
<reference evidence="3 4" key="1">
    <citation type="submission" date="2020-01" db="EMBL/GenBank/DDBJ databases">
        <title>Microvirga sp. nov., an arsenate reduction bacterium isolated from Tibet hotspring sediments.</title>
        <authorList>
            <person name="Yuan C.-G."/>
        </authorList>
    </citation>
    <scope>NUCLEOTIDE SEQUENCE [LARGE SCALE GENOMIC DNA]</scope>
    <source>
        <strain evidence="3 4">SYSU G3D203</strain>
    </source>
</reference>
<dbReference type="EMBL" id="JAAAXJ010000012">
    <property type="protein sequence ID" value="NBJ26289.1"/>
    <property type="molecule type" value="Genomic_DNA"/>
</dbReference>
<proteinExistence type="predicted"/>
<evidence type="ECO:0000313" key="4">
    <source>
        <dbReference type="Proteomes" id="UP000818323"/>
    </source>
</evidence>
<accession>A0ABW9Z0W9</accession>
<feature type="compositionally biased region" description="Polar residues" evidence="1">
    <location>
        <begin position="68"/>
        <end position="84"/>
    </location>
</feature>
<keyword evidence="4" id="KW-1185">Reference proteome</keyword>
<name>A0ABW9Z0W9_9HYPH</name>
<organism evidence="3 4">
    <name type="scientific">Microvirga arsenatis</name>
    <dbReference type="NCBI Taxonomy" id="2692265"/>
    <lineage>
        <taxon>Bacteria</taxon>
        <taxon>Pseudomonadati</taxon>
        <taxon>Pseudomonadota</taxon>
        <taxon>Alphaproteobacteria</taxon>
        <taxon>Hyphomicrobiales</taxon>
        <taxon>Methylobacteriaceae</taxon>
        <taxon>Microvirga</taxon>
    </lineage>
</organism>
<evidence type="ECO:0000256" key="1">
    <source>
        <dbReference type="SAM" id="MobiDB-lite"/>
    </source>
</evidence>
<keyword evidence="2" id="KW-0732">Signal</keyword>
<comment type="caution">
    <text evidence="3">The sequence shown here is derived from an EMBL/GenBank/DDBJ whole genome shotgun (WGS) entry which is preliminary data.</text>
</comment>
<feature type="compositionally biased region" description="Low complexity" evidence="1">
    <location>
        <begin position="96"/>
        <end position="109"/>
    </location>
</feature>
<feature type="region of interest" description="Disordered" evidence="1">
    <location>
        <begin position="68"/>
        <end position="109"/>
    </location>
</feature>
<feature type="signal peptide" evidence="2">
    <location>
        <begin position="1"/>
        <end position="23"/>
    </location>
</feature>
<feature type="chain" id="PRO_5046521243" description="Large exoprotein involved in heme utilization or adhesion" evidence="2">
    <location>
        <begin position="24"/>
        <end position="122"/>
    </location>
</feature>
<protein>
    <recommendedName>
        <fullName evidence="5">Large exoprotein involved in heme utilization or adhesion</fullName>
    </recommendedName>
</protein>
<gene>
    <name evidence="3" type="ORF">GR303_18270</name>
</gene>
<evidence type="ECO:0008006" key="5">
    <source>
        <dbReference type="Google" id="ProtNLM"/>
    </source>
</evidence>